<dbReference type="AlphaFoldDB" id="A0A2M4D2C8"/>
<sequence length="87" mass="9372">MWSLLTFVMCSVSPSTTFTLSPPIAISSPSSRRHMTYGSGKPFALQLSVTFVPSRTTISLLVNDSTIAGGTTTCRYPLRDRIGSVLT</sequence>
<proteinExistence type="predicted"/>
<evidence type="ECO:0000256" key="1">
    <source>
        <dbReference type="SAM" id="SignalP"/>
    </source>
</evidence>
<protein>
    <submittedName>
        <fullName evidence="2">Putative secreted protein</fullName>
    </submittedName>
</protein>
<name>A0A2M4D2C8_ANODA</name>
<feature type="chain" id="PRO_5014597802" evidence="1">
    <location>
        <begin position="18"/>
        <end position="87"/>
    </location>
</feature>
<organism evidence="2">
    <name type="scientific">Anopheles darlingi</name>
    <name type="common">Mosquito</name>
    <dbReference type="NCBI Taxonomy" id="43151"/>
    <lineage>
        <taxon>Eukaryota</taxon>
        <taxon>Metazoa</taxon>
        <taxon>Ecdysozoa</taxon>
        <taxon>Arthropoda</taxon>
        <taxon>Hexapoda</taxon>
        <taxon>Insecta</taxon>
        <taxon>Pterygota</taxon>
        <taxon>Neoptera</taxon>
        <taxon>Endopterygota</taxon>
        <taxon>Diptera</taxon>
        <taxon>Nematocera</taxon>
        <taxon>Culicoidea</taxon>
        <taxon>Culicidae</taxon>
        <taxon>Anophelinae</taxon>
        <taxon>Anopheles</taxon>
    </lineage>
</organism>
<evidence type="ECO:0000313" key="2">
    <source>
        <dbReference type="EMBL" id="MBW71696.1"/>
    </source>
</evidence>
<dbReference type="EMBL" id="GGFL01007518">
    <property type="protein sequence ID" value="MBW71696.1"/>
    <property type="molecule type" value="Transcribed_RNA"/>
</dbReference>
<keyword evidence="1" id="KW-0732">Signal</keyword>
<feature type="signal peptide" evidence="1">
    <location>
        <begin position="1"/>
        <end position="17"/>
    </location>
</feature>
<reference evidence="2" key="1">
    <citation type="submission" date="2018-01" db="EMBL/GenBank/DDBJ databases">
        <title>An insight into the sialome of Amazonian anophelines.</title>
        <authorList>
            <person name="Ribeiro J.M."/>
            <person name="Scarpassa V."/>
            <person name="Calvo E."/>
        </authorList>
    </citation>
    <scope>NUCLEOTIDE SEQUENCE</scope>
</reference>
<accession>A0A2M4D2C8</accession>